<dbReference type="GO" id="GO:0046872">
    <property type="term" value="F:metal ion binding"/>
    <property type="evidence" value="ECO:0007669"/>
    <property type="project" value="UniProtKB-KW"/>
</dbReference>
<gene>
    <name evidence="8" type="ORF">EPA93_04195</name>
</gene>
<protein>
    <submittedName>
        <fullName evidence="8">Alcohol dehydrogenase</fullName>
    </submittedName>
</protein>
<organism evidence="8 9">
    <name type="scientific">Ktedonosporobacter rubrisoli</name>
    <dbReference type="NCBI Taxonomy" id="2509675"/>
    <lineage>
        <taxon>Bacteria</taxon>
        <taxon>Bacillati</taxon>
        <taxon>Chloroflexota</taxon>
        <taxon>Ktedonobacteria</taxon>
        <taxon>Ktedonobacterales</taxon>
        <taxon>Ktedonosporobacteraceae</taxon>
        <taxon>Ktedonosporobacter</taxon>
    </lineage>
</organism>
<evidence type="ECO:0000256" key="1">
    <source>
        <dbReference type="ARBA" id="ARBA00001947"/>
    </source>
</evidence>
<dbReference type="SUPFAM" id="SSF50129">
    <property type="entry name" value="GroES-like"/>
    <property type="match status" value="1"/>
</dbReference>
<dbReference type="Gene3D" id="3.90.180.10">
    <property type="entry name" value="Medium-chain alcohol dehydrogenases, catalytic domain"/>
    <property type="match status" value="1"/>
</dbReference>
<accession>A0A4P6JJD9</accession>
<name>A0A4P6JJD9_KTERU</name>
<dbReference type="Pfam" id="PF00107">
    <property type="entry name" value="ADH_zinc_N"/>
    <property type="match status" value="1"/>
</dbReference>
<feature type="domain" description="Alcohol dehydrogenase-like N-terminal" evidence="7">
    <location>
        <begin position="24"/>
        <end position="138"/>
    </location>
</feature>
<dbReference type="KEGG" id="kbs:EPA93_04195"/>
<evidence type="ECO:0000256" key="3">
    <source>
        <dbReference type="ARBA" id="ARBA00022723"/>
    </source>
</evidence>
<keyword evidence="3" id="KW-0479">Metal-binding</keyword>
<dbReference type="InterPro" id="IPR013154">
    <property type="entry name" value="ADH-like_N"/>
</dbReference>
<comment type="similarity">
    <text evidence="2">Belongs to the zinc-containing alcohol dehydrogenase family.</text>
</comment>
<evidence type="ECO:0000313" key="8">
    <source>
        <dbReference type="EMBL" id="QBD75237.1"/>
    </source>
</evidence>
<reference evidence="8 9" key="1">
    <citation type="submission" date="2019-01" db="EMBL/GenBank/DDBJ databases">
        <title>Ktedonosporobacter rubrisoli SCAWS-G2.</title>
        <authorList>
            <person name="Huang Y."/>
            <person name="Yan B."/>
        </authorList>
    </citation>
    <scope>NUCLEOTIDE SEQUENCE [LARGE SCALE GENOMIC DNA]</scope>
    <source>
        <strain evidence="8 9">SCAWS-G2</strain>
    </source>
</reference>
<dbReference type="InterPro" id="IPR013149">
    <property type="entry name" value="ADH-like_C"/>
</dbReference>
<evidence type="ECO:0000259" key="6">
    <source>
        <dbReference type="Pfam" id="PF00107"/>
    </source>
</evidence>
<keyword evidence="9" id="KW-1185">Reference proteome</keyword>
<dbReference type="EMBL" id="CP035758">
    <property type="protein sequence ID" value="QBD75237.1"/>
    <property type="molecule type" value="Genomic_DNA"/>
</dbReference>
<evidence type="ECO:0000259" key="7">
    <source>
        <dbReference type="Pfam" id="PF08240"/>
    </source>
</evidence>
<feature type="domain" description="Alcohol dehydrogenase-like C-terminal" evidence="6">
    <location>
        <begin position="183"/>
        <end position="301"/>
    </location>
</feature>
<dbReference type="RefSeq" id="WP_129885836.1">
    <property type="nucleotide sequence ID" value="NZ_CP035758.1"/>
</dbReference>
<dbReference type="SUPFAM" id="SSF51735">
    <property type="entry name" value="NAD(P)-binding Rossmann-fold domains"/>
    <property type="match status" value="1"/>
</dbReference>
<dbReference type="PANTHER" id="PTHR43350">
    <property type="entry name" value="NAD-DEPENDENT ALCOHOL DEHYDROGENASE"/>
    <property type="match status" value="1"/>
</dbReference>
<dbReference type="InterPro" id="IPR011032">
    <property type="entry name" value="GroES-like_sf"/>
</dbReference>
<dbReference type="Pfam" id="PF08240">
    <property type="entry name" value="ADH_N"/>
    <property type="match status" value="1"/>
</dbReference>
<dbReference type="InterPro" id="IPR036291">
    <property type="entry name" value="NAD(P)-bd_dom_sf"/>
</dbReference>
<dbReference type="OrthoDB" id="9787435at2"/>
<dbReference type="Gene3D" id="3.40.50.720">
    <property type="entry name" value="NAD(P)-binding Rossmann-like Domain"/>
    <property type="match status" value="1"/>
</dbReference>
<dbReference type="AlphaFoldDB" id="A0A4P6JJD9"/>
<evidence type="ECO:0000313" key="9">
    <source>
        <dbReference type="Proteomes" id="UP000290365"/>
    </source>
</evidence>
<dbReference type="PANTHER" id="PTHR43350:SF17">
    <property type="entry name" value="NAD-DEPENDENT ALCOHOL DEHYDROGENASE"/>
    <property type="match status" value="1"/>
</dbReference>
<dbReference type="GO" id="GO:0016491">
    <property type="term" value="F:oxidoreductase activity"/>
    <property type="evidence" value="ECO:0007669"/>
    <property type="project" value="UniProtKB-KW"/>
</dbReference>
<comment type="cofactor">
    <cofactor evidence="1">
        <name>Zn(2+)</name>
        <dbReference type="ChEBI" id="CHEBI:29105"/>
    </cofactor>
</comment>
<keyword evidence="5" id="KW-0560">Oxidoreductase</keyword>
<evidence type="ECO:0000256" key="5">
    <source>
        <dbReference type="ARBA" id="ARBA00023002"/>
    </source>
</evidence>
<sequence>MKAAILKTIGKPLGLEDIPEPLPGAGEALVRMLAAPVLAYAHEVFTGERNYPLLLPLVPGVGGIGLVEKTGPDATRLQAGQLVFCDPTVRSRDDSLSPDIMLQGWIAPTEGAQKLQAHFRNGAFAEKMLVPLENAVTLEQLRSIDPAKLAWMNTLLVPYGGLLAANFQAGQVILVNGATGHFGSAGVAVALAMGAARVVALGRNEQALKDLVNHFGERVRPVQLSGDEVLDNRYIQEAAGGPIDCMLDLLGPIKDSTPTRRAILALRPGGTAILMGGVEAEVDIPYKYLMRNSIVVRGQYTCPRHAPVLMAGLLRGGLLDLEPFTVHTFPLAQVNQAVQYAHEHGGPFQLTVLVP</sequence>
<evidence type="ECO:0000256" key="4">
    <source>
        <dbReference type="ARBA" id="ARBA00022833"/>
    </source>
</evidence>
<dbReference type="Proteomes" id="UP000290365">
    <property type="component" value="Chromosome"/>
</dbReference>
<keyword evidence="4" id="KW-0862">Zinc</keyword>
<evidence type="ECO:0000256" key="2">
    <source>
        <dbReference type="ARBA" id="ARBA00008072"/>
    </source>
</evidence>
<proteinExistence type="inferred from homology"/>